<gene>
    <name evidence="2" type="ORF">SAMN05877842_101412</name>
</gene>
<dbReference type="AlphaFoldDB" id="A0A285U1W2"/>
<protein>
    <submittedName>
        <fullName evidence="2">Nuclease-like protein</fullName>
    </submittedName>
</protein>
<name>A0A285U1W2_9BACL</name>
<dbReference type="Pfam" id="PF08378">
    <property type="entry name" value="NERD"/>
    <property type="match status" value="1"/>
</dbReference>
<dbReference type="PROSITE" id="PS50965">
    <property type="entry name" value="NERD"/>
    <property type="match status" value="1"/>
</dbReference>
<reference evidence="3" key="1">
    <citation type="submission" date="2017-08" db="EMBL/GenBank/DDBJ databases">
        <authorList>
            <person name="Varghese N."/>
            <person name="Submissions S."/>
        </authorList>
    </citation>
    <scope>NUCLEOTIDE SEQUENCE [LARGE SCALE GENOMIC DNA]</scope>
    <source>
        <strain evidence="3">JC23</strain>
    </source>
</reference>
<dbReference type="Proteomes" id="UP000219252">
    <property type="component" value="Unassembled WGS sequence"/>
</dbReference>
<feature type="domain" description="NERD" evidence="1">
    <location>
        <begin position="37"/>
        <end position="148"/>
    </location>
</feature>
<evidence type="ECO:0000313" key="3">
    <source>
        <dbReference type="Proteomes" id="UP000219252"/>
    </source>
</evidence>
<evidence type="ECO:0000313" key="2">
    <source>
        <dbReference type="EMBL" id="SOC35408.1"/>
    </source>
</evidence>
<dbReference type="InterPro" id="IPR011528">
    <property type="entry name" value="NERD"/>
</dbReference>
<keyword evidence="3" id="KW-1185">Reference proteome</keyword>
<sequence length="302" mass="35292">MIVKSRKKSGELKILASLNNRMDLPDKYKSRFFTLQKGYEGEVLFESYIKKLQNNHLVLNDLFHQVSSTSFQLDSVMITNEKILLYEVKNYEGDYYYDSAKDRIYSKSKEIQNPYSQAVKAETLLRQLLQNHGIQIPIDFYVVFVNPEFTLYNAPLDKPFIFPTQMHRYLEQFNNNSANIINKNRFIAEKLLSLHTSDSKFWQIPDYNYECLKKGVTCKVCNSFNLNIEGQSCVCLDCGNREGVSNAILRSIKEFKTLFPREKITKNQIFDWCNGVISSRTVLRILKSNFKMVGNSRSTYFK</sequence>
<accession>A0A285U1W2</accession>
<dbReference type="EMBL" id="OBQC01000001">
    <property type="protein sequence ID" value="SOC35408.1"/>
    <property type="molecule type" value="Genomic_DNA"/>
</dbReference>
<organism evidence="2 3">
    <name type="scientific">Ureibacillus acetophenoni</name>
    <dbReference type="NCBI Taxonomy" id="614649"/>
    <lineage>
        <taxon>Bacteria</taxon>
        <taxon>Bacillati</taxon>
        <taxon>Bacillota</taxon>
        <taxon>Bacilli</taxon>
        <taxon>Bacillales</taxon>
        <taxon>Caryophanaceae</taxon>
        <taxon>Ureibacillus</taxon>
    </lineage>
</organism>
<dbReference type="RefSeq" id="WP_097147950.1">
    <property type="nucleotide sequence ID" value="NZ_OBQC01000001.1"/>
</dbReference>
<dbReference type="OrthoDB" id="2164794at2"/>
<evidence type="ECO:0000259" key="1">
    <source>
        <dbReference type="PROSITE" id="PS50965"/>
    </source>
</evidence>
<proteinExistence type="predicted"/>